<evidence type="ECO:0000313" key="2">
    <source>
        <dbReference type="EMBL" id="KAG9240892.1"/>
    </source>
</evidence>
<name>A0A9P7YWE3_9HELO</name>
<feature type="chain" id="PRO_5040250152" evidence="1">
    <location>
        <begin position="32"/>
        <end position="119"/>
    </location>
</feature>
<keyword evidence="3" id="KW-1185">Reference proteome</keyword>
<evidence type="ECO:0000256" key="1">
    <source>
        <dbReference type="SAM" id="SignalP"/>
    </source>
</evidence>
<keyword evidence="1" id="KW-0732">Signal</keyword>
<evidence type="ECO:0000313" key="3">
    <source>
        <dbReference type="Proteomes" id="UP000887226"/>
    </source>
</evidence>
<comment type="caution">
    <text evidence="2">The sequence shown here is derived from an EMBL/GenBank/DDBJ whole genome shotgun (WGS) entry which is preliminary data.</text>
</comment>
<organism evidence="2 3">
    <name type="scientific">Calycina marina</name>
    <dbReference type="NCBI Taxonomy" id="1763456"/>
    <lineage>
        <taxon>Eukaryota</taxon>
        <taxon>Fungi</taxon>
        <taxon>Dikarya</taxon>
        <taxon>Ascomycota</taxon>
        <taxon>Pezizomycotina</taxon>
        <taxon>Leotiomycetes</taxon>
        <taxon>Helotiales</taxon>
        <taxon>Pezizellaceae</taxon>
        <taxon>Calycina</taxon>
    </lineage>
</organism>
<protein>
    <submittedName>
        <fullName evidence="2">Uncharacterized protein</fullName>
    </submittedName>
</protein>
<dbReference type="Proteomes" id="UP000887226">
    <property type="component" value="Unassembled WGS sequence"/>
</dbReference>
<sequence length="119" mass="13258">MSRLSRPILFLLLGRLTGRLNLLLIHTGVYGNHFQPYLADLTMNLEPYPKVVSLVSQQWRSVLGPALGRVVEPRNKSGRFSPRAIDSLTEQSIRAASGEGFPQSVVPRKKTTSTILTSW</sequence>
<accession>A0A9P7YWE3</accession>
<gene>
    <name evidence="2" type="ORF">BJ878DRAFT_483437</name>
</gene>
<dbReference type="AlphaFoldDB" id="A0A9P7YWE3"/>
<feature type="signal peptide" evidence="1">
    <location>
        <begin position="1"/>
        <end position="31"/>
    </location>
</feature>
<dbReference type="EMBL" id="MU254318">
    <property type="protein sequence ID" value="KAG9240892.1"/>
    <property type="molecule type" value="Genomic_DNA"/>
</dbReference>
<proteinExistence type="predicted"/>
<reference evidence="2" key="1">
    <citation type="journal article" date="2021" name="IMA Fungus">
        <title>Genomic characterization of three marine fungi, including Emericellopsis atlantica sp. nov. with signatures of a generalist lifestyle and marine biomass degradation.</title>
        <authorList>
            <person name="Hagestad O.C."/>
            <person name="Hou L."/>
            <person name="Andersen J.H."/>
            <person name="Hansen E.H."/>
            <person name="Altermark B."/>
            <person name="Li C."/>
            <person name="Kuhnert E."/>
            <person name="Cox R.J."/>
            <person name="Crous P.W."/>
            <person name="Spatafora J.W."/>
            <person name="Lail K."/>
            <person name="Amirebrahimi M."/>
            <person name="Lipzen A."/>
            <person name="Pangilinan J."/>
            <person name="Andreopoulos W."/>
            <person name="Hayes R.D."/>
            <person name="Ng V."/>
            <person name="Grigoriev I.V."/>
            <person name="Jackson S.A."/>
            <person name="Sutton T.D.S."/>
            <person name="Dobson A.D.W."/>
            <person name="Rama T."/>
        </authorList>
    </citation>
    <scope>NUCLEOTIDE SEQUENCE</scope>
    <source>
        <strain evidence="2">TRa3180A</strain>
    </source>
</reference>